<dbReference type="AlphaFoldDB" id="A0A0M8ZTD6"/>
<protein>
    <submittedName>
        <fullName evidence="1">Uncharacterized protein</fullName>
    </submittedName>
</protein>
<accession>A0A0M8ZTD6</accession>
<keyword evidence="2" id="KW-1185">Reference proteome</keyword>
<dbReference type="Proteomes" id="UP000053105">
    <property type="component" value="Unassembled WGS sequence"/>
</dbReference>
<name>A0A0M8ZTD6_9HYME</name>
<proteinExistence type="predicted"/>
<dbReference type="EMBL" id="KQ435851">
    <property type="protein sequence ID" value="KOX70735.1"/>
    <property type="molecule type" value="Genomic_DNA"/>
</dbReference>
<reference evidence="1 2" key="1">
    <citation type="submission" date="2015-07" db="EMBL/GenBank/DDBJ databases">
        <title>The genome of Melipona quadrifasciata.</title>
        <authorList>
            <person name="Pan H."/>
            <person name="Kapheim K."/>
        </authorList>
    </citation>
    <scope>NUCLEOTIDE SEQUENCE [LARGE SCALE GENOMIC DNA]</scope>
    <source>
        <strain evidence="1">0111107301</strain>
        <tissue evidence="1">Whole body</tissue>
    </source>
</reference>
<organism evidence="1 2">
    <name type="scientific">Melipona quadrifasciata</name>
    <dbReference type="NCBI Taxonomy" id="166423"/>
    <lineage>
        <taxon>Eukaryota</taxon>
        <taxon>Metazoa</taxon>
        <taxon>Ecdysozoa</taxon>
        <taxon>Arthropoda</taxon>
        <taxon>Hexapoda</taxon>
        <taxon>Insecta</taxon>
        <taxon>Pterygota</taxon>
        <taxon>Neoptera</taxon>
        <taxon>Endopterygota</taxon>
        <taxon>Hymenoptera</taxon>
        <taxon>Apocrita</taxon>
        <taxon>Aculeata</taxon>
        <taxon>Apoidea</taxon>
        <taxon>Anthophila</taxon>
        <taxon>Apidae</taxon>
        <taxon>Melipona</taxon>
    </lineage>
</organism>
<dbReference type="OrthoDB" id="10433077at2759"/>
<gene>
    <name evidence="1" type="ORF">WN51_02159</name>
</gene>
<evidence type="ECO:0000313" key="1">
    <source>
        <dbReference type="EMBL" id="KOX70735.1"/>
    </source>
</evidence>
<sequence length="179" mass="20333">MLPTLQTFTDGGVLSEKKGEIWKIAAKTEIVSDRSEPLVLENVPLITRKPSANQWVSHYHANLGQTSNVTDNEERRVENNIAWPGDGGGTKAECHEFRVAWRWYRRVWSLTIGEHGPVCSDKGESPDIDSSGWAFLARSIEIPRTRVQHKDLDCMSDQRKLQSTWNTVIPLDFYPLEEG</sequence>
<evidence type="ECO:0000313" key="2">
    <source>
        <dbReference type="Proteomes" id="UP000053105"/>
    </source>
</evidence>